<proteinExistence type="predicted"/>
<evidence type="ECO:0000313" key="2">
    <source>
        <dbReference type="WBParaSite" id="RSKR_0000236050.1"/>
    </source>
</evidence>
<dbReference type="Proteomes" id="UP000095286">
    <property type="component" value="Unplaced"/>
</dbReference>
<organism evidence="1 2">
    <name type="scientific">Rhabditophanes sp. KR3021</name>
    <dbReference type="NCBI Taxonomy" id="114890"/>
    <lineage>
        <taxon>Eukaryota</taxon>
        <taxon>Metazoa</taxon>
        <taxon>Ecdysozoa</taxon>
        <taxon>Nematoda</taxon>
        <taxon>Chromadorea</taxon>
        <taxon>Rhabditida</taxon>
        <taxon>Tylenchina</taxon>
        <taxon>Panagrolaimomorpha</taxon>
        <taxon>Strongyloidoidea</taxon>
        <taxon>Alloionematidae</taxon>
        <taxon>Rhabditophanes</taxon>
    </lineage>
</organism>
<protein>
    <submittedName>
        <fullName evidence="2">DUF148 domain-containing protein</fullName>
    </submittedName>
</protein>
<name>A0AC35TN21_9BILA</name>
<accession>A0AC35TN21</accession>
<evidence type="ECO:0000313" key="1">
    <source>
        <dbReference type="Proteomes" id="UP000095286"/>
    </source>
</evidence>
<sequence length="149" mass="17138">MSPVFSRQSKYLWQGWLILFFLATLFALGIQLAINGNGLELLCPRTTDTVPKSSGYTQEMINKLIENGELARKFKDDVNRMSAEQKSKITPNAERIFSIMPKLFNKIEPLKDFETRIPNNRDPNASMKMIGNKKKRVNPEETKCWKLGK</sequence>
<dbReference type="WBParaSite" id="RSKR_0000236050.1">
    <property type="protein sequence ID" value="RSKR_0000236050.1"/>
    <property type="gene ID" value="RSKR_0000236050"/>
</dbReference>
<reference evidence="2" key="1">
    <citation type="submission" date="2016-11" db="UniProtKB">
        <authorList>
            <consortium name="WormBaseParasite"/>
        </authorList>
    </citation>
    <scope>IDENTIFICATION</scope>
    <source>
        <strain evidence="2">KR3021</strain>
    </source>
</reference>